<dbReference type="CDD" id="cd06558">
    <property type="entry name" value="crotonase-like"/>
    <property type="match status" value="1"/>
</dbReference>
<feature type="region of interest" description="Disordered" evidence="1">
    <location>
        <begin position="586"/>
        <end position="623"/>
    </location>
</feature>
<organism evidence="2 3">
    <name type="scientific">Ladona fulva</name>
    <name type="common">Scarce chaser dragonfly</name>
    <name type="synonym">Libellula fulva</name>
    <dbReference type="NCBI Taxonomy" id="123851"/>
    <lineage>
        <taxon>Eukaryota</taxon>
        <taxon>Metazoa</taxon>
        <taxon>Ecdysozoa</taxon>
        <taxon>Arthropoda</taxon>
        <taxon>Hexapoda</taxon>
        <taxon>Insecta</taxon>
        <taxon>Pterygota</taxon>
        <taxon>Palaeoptera</taxon>
        <taxon>Odonata</taxon>
        <taxon>Epiprocta</taxon>
        <taxon>Anisoptera</taxon>
        <taxon>Libelluloidea</taxon>
        <taxon>Libellulidae</taxon>
        <taxon>Ladona</taxon>
    </lineage>
</organism>
<dbReference type="InterPro" id="IPR051053">
    <property type="entry name" value="ECH/Chromodomain_protein"/>
</dbReference>
<dbReference type="InterPro" id="IPR029045">
    <property type="entry name" value="ClpP/crotonase-like_dom_sf"/>
</dbReference>
<dbReference type="EMBL" id="KZ308241">
    <property type="protein sequence ID" value="KAG8225530.1"/>
    <property type="molecule type" value="Genomic_DNA"/>
</dbReference>
<sequence length="1130" mass="124350">MCSMPLSVNSVSPLNEHSPSAPSSFPVPPHLMGRNVENPANEPGYSGRRLQKPRFGVRVPYRNLTSQIVTQEEIAQEILERAMKKNVPSPSAAAIAECNRGSGESIFAMNLSRHLANRLSSPSKDLEVICHRNTADLRAKVQAEMNSCTVKLDVNLPGSPTGVKQPVKEVQIAGVGDATPATLHSSSLFSPRIKLHMTKLDKEVEREMALKQLKELPMIKGRSGEFAGDSPLSRSSRRVLNYSGKVSTPGSPDPKDNEKKDDRMVYHGDGCSSSCVPVSPVVHLHKLGSFQSPQKQDNVISNHVQVSAVSPCAQASSPDKMTQCKYAKTDKVFPKESKLRVNKTFHSKLSNRQRRLKQIRKRRSARLNISCARKEVNSLHNNSNVNLVKKKPVIKKEKSNVNISANCNGDVEGADKLPLDDVSLKHDCSDSNLPNGLQNGNTLDMLPEVEIERISALKCSTNPDMHSTKGTRECLTYVGETETVKNGSVVARKSQGESKKTSVVPRSRELDKLLKDEGALNMILETSPLVACVVKPRRKPTNRKLIKAMKQESITLKTNLAKKHVFQNLKSSKPKLRLTKDKASSSIEVIDLSHSPPKKTSNPKVAVKPPQNSLQNSSDVRRHSSIDSVPVVVSSKPPNNASKSVISCGENKAVNVTPVKSEVSLKTIPLVNLECIDVAQVKTPLNSNKQNVFRFSSVRRPVTIPRMSNSVRMKLNTEMSKNFLKGLNLDNSKYVPLKAKKNCLSPLKSTSSLDNVVLMNKDLTITVDSPSVSGRVSSDDVKRIKMVHEKELSVSLSKFNEKIVASAHDNQEDTICETSAIPEALPAPSIVSTNISAMGAKVVSKVKKDPNVITMKTLIDQEHRILTVPLSPVASSYSNITKGLKTVSPKYKKKSSKLGKQLESKECTRQRFSWRQNAGTFCYKEICLRRYENFVQIILAPCSTVMKNSLNVQVLHEFQDALQQLRRDRNCRVVLVTSTGSTFCQGIDLHSLIHVNVEHRKKAAEQLSKAIKDFMKTLAMFNKPIVAGVHGSSVGLGVTMLPFFDVVYASDKATFHTPYARLGQVPEGAAVLTLPLLLGNAVTSELLFGSRRLTATEAVHHGLVTRVLWPDKFQEELIPNVEAIANQSSQ</sequence>
<accession>A0A8K0NUX5</accession>
<keyword evidence="3" id="KW-1185">Reference proteome</keyword>
<protein>
    <recommendedName>
        <fullName evidence="4">Chromodomain Y-like protein 2</fullName>
    </recommendedName>
</protein>
<feature type="compositionally biased region" description="Polar residues" evidence="1">
    <location>
        <begin position="1"/>
        <end position="17"/>
    </location>
</feature>
<reference evidence="2" key="1">
    <citation type="submission" date="2013-04" db="EMBL/GenBank/DDBJ databases">
        <authorList>
            <person name="Qu J."/>
            <person name="Murali S.C."/>
            <person name="Bandaranaike D."/>
            <person name="Bellair M."/>
            <person name="Blankenburg K."/>
            <person name="Chao H."/>
            <person name="Dinh H."/>
            <person name="Doddapaneni H."/>
            <person name="Downs B."/>
            <person name="Dugan-Rocha S."/>
            <person name="Elkadiri S."/>
            <person name="Gnanaolivu R.D."/>
            <person name="Hernandez B."/>
            <person name="Javaid M."/>
            <person name="Jayaseelan J.C."/>
            <person name="Lee S."/>
            <person name="Li M."/>
            <person name="Ming W."/>
            <person name="Munidasa M."/>
            <person name="Muniz J."/>
            <person name="Nguyen L."/>
            <person name="Ongeri F."/>
            <person name="Osuji N."/>
            <person name="Pu L.-L."/>
            <person name="Puazo M."/>
            <person name="Qu C."/>
            <person name="Quiroz J."/>
            <person name="Raj R."/>
            <person name="Weissenberger G."/>
            <person name="Xin Y."/>
            <person name="Zou X."/>
            <person name="Han Y."/>
            <person name="Richards S."/>
            <person name="Worley K."/>
            <person name="Muzny D."/>
            <person name="Gibbs R."/>
        </authorList>
    </citation>
    <scope>NUCLEOTIDE SEQUENCE</scope>
    <source>
        <strain evidence="2">Sampled in the wild</strain>
    </source>
</reference>
<feature type="compositionally biased region" description="Basic and acidic residues" evidence="1">
    <location>
        <begin position="253"/>
        <end position="263"/>
    </location>
</feature>
<dbReference type="Pfam" id="PF00378">
    <property type="entry name" value="ECH_1"/>
    <property type="match status" value="1"/>
</dbReference>
<proteinExistence type="predicted"/>
<evidence type="ECO:0000313" key="2">
    <source>
        <dbReference type="EMBL" id="KAG8225530.1"/>
    </source>
</evidence>
<dbReference type="PANTHER" id="PTHR43684:SF11">
    <property type="entry name" value="CHROMO DOMAIN-CONTAINING PROTEIN"/>
    <property type="match status" value="1"/>
</dbReference>
<gene>
    <name evidence="2" type="ORF">J437_LFUL006069</name>
</gene>
<dbReference type="OrthoDB" id="6357915at2759"/>
<dbReference type="InterPro" id="IPR001753">
    <property type="entry name" value="Enoyl-CoA_hydra/iso"/>
</dbReference>
<evidence type="ECO:0000256" key="1">
    <source>
        <dbReference type="SAM" id="MobiDB-lite"/>
    </source>
</evidence>
<dbReference type="AlphaFoldDB" id="A0A8K0NUX5"/>
<feature type="region of interest" description="Disordered" evidence="1">
    <location>
        <begin position="1"/>
        <end position="49"/>
    </location>
</feature>
<reference evidence="2" key="2">
    <citation type="submission" date="2017-10" db="EMBL/GenBank/DDBJ databases">
        <title>Ladona fulva Genome sequencing and assembly.</title>
        <authorList>
            <person name="Murali S."/>
            <person name="Richards S."/>
            <person name="Bandaranaike D."/>
            <person name="Bellair M."/>
            <person name="Blankenburg K."/>
            <person name="Chao H."/>
            <person name="Dinh H."/>
            <person name="Doddapaneni H."/>
            <person name="Dugan-Rocha S."/>
            <person name="Elkadiri S."/>
            <person name="Gnanaolivu R."/>
            <person name="Hernandez B."/>
            <person name="Skinner E."/>
            <person name="Javaid M."/>
            <person name="Lee S."/>
            <person name="Li M."/>
            <person name="Ming W."/>
            <person name="Munidasa M."/>
            <person name="Muniz J."/>
            <person name="Nguyen L."/>
            <person name="Hughes D."/>
            <person name="Osuji N."/>
            <person name="Pu L.-L."/>
            <person name="Puazo M."/>
            <person name="Qu C."/>
            <person name="Quiroz J."/>
            <person name="Raj R."/>
            <person name="Weissenberger G."/>
            <person name="Xin Y."/>
            <person name="Zou X."/>
            <person name="Han Y."/>
            <person name="Worley K."/>
            <person name="Muzny D."/>
            <person name="Gibbs R."/>
        </authorList>
    </citation>
    <scope>NUCLEOTIDE SEQUENCE</scope>
    <source>
        <strain evidence="2">Sampled in the wild</strain>
    </source>
</reference>
<dbReference type="SUPFAM" id="SSF52096">
    <property type="entry name" value="ClpP/crotonase"/>
    <property type="match status" value="1"/>
</dbReference>
<dbReference type="Gene3D" id="3.90.226.10">
    <property type="entry name" value="2-enoyl-CoA Hydratase, Chain A, domain 1"/>
    <property type="match status" value="1"/>
</dbReference>
<dbReference type="PANTHER" id="PTHR43684">
    <property type="match status" value="1"/>
</dbReference>
<comment type="caution">
    <text evidence="2">The sequence shown here is derived from an EMBL/GenBank/DDBJ whole genome shotgun (WGS) entry which is preliminary data.</text>
</comment>
<name>A0A8K0NUX5_LADFU</name>
<feature type="non-terminal residue" evidence="2">
    <location>
        <position position="1"/>
    </location>
</feature>
<dbReference type="Proteomes" id="UP000792457">
    <property type="component" value="Unassembled WGS sequence"/>
</dbReference>
<evidence type="ECO:0008006" key="4">
    <source>
        <dbReference type="Google" id="ProtNLM"/>
    </source>
</evidence>
<evidence type="ECO:0000313" key="3">
    <source>
        <dbReference type="Proteomes" id="UP000792457"/>
    </source>
</evidence>
<feature type="region of interest" description="Disordered" evidence="1">
    <location>
        <begin position="222"/>
        <end position="263"/>
    </location>
</feature>